<keyword evidence="1" id="KW-0472">Membrane</keyword>
<dbReference type="EMBL" id="LUTY01000317">
    <property type="protein sequence ID" value="OAD23527.1"/>
    <property type="molecule type" value="Genomic_DNA"/>
</dbReference>
<name>A0A176S6E3_9GAMM</name>
<comment type="caution">
    <text evidence="2">The sequence shown here is derived from an EMBL/GenBank/DDBJ whole genome shotgun (WGS) entry which is preliminary data.</text>
</comment>
<keyword evidence="3" id="KW-1185">Reference proteome</keyword>
<sequence length="92" mass="10044">MKPYAAKFSIKSNISVDFFSLTPRATAPSRNTVLCSAISLGFFLPIQLWAIKSLATKLWVSGILKSKTSSLPIYSIETISSQKTSDSEISLL</sequence>
<proteinExistence type="predicted"/>
<protein>
    <submittedName>
        <fullName evidence="2">Uncharacterized protein</fullName>
    </submittedName>
</protein>
<gene>
    <name evidence="2" type="ORF">THIOM_000643</name>
</gene>
<dbReference type="Proteomes" id="UP000076962">
    <property type="component" value="Unassembled WGS sequence"/>
</dbReference>
<keyword evidence="1" id="KW-1133">Transmembrane helix</keyword>
<reference evidence="2 3" key="1">
    <citation type="submission" date="2016-05" db="EMBL/GenBank/DDBJ databases">
        <title>Single-cell genome of chain-forming Candidatus Thiomargarita nelsonii and comparison to other large sulfur-oxidizing bacteria.</title>
        <authorList>
            <person name="Winkel M."/>
            <person name="Salman V."/>
            <person name="Woyke T."/>
            <person name="Schulz-Vogt H."/>
            <person name="Richter M."/>
            <person name="Flood B."/>
            <person name="Bailey J."/>
            <person name="Amann R."/>
            <person name="Mussmann M."/>
        </authorList>
    </citation>
    <scope>NUCLEOTIDE SEQUENCE [LARGE SCALE GENOMIC DNA]</scope>
    <source>
        <strain evidence="2 3">THI036</strain>
    </source>
</reference>
<evidence type="ECO:0000313" key="3">
    <source>
        <dbReference type="Proteomes" id="UP000076962"/>
    </source>
</evidence>
<evidence type="ECO:0000313" key="2">
    <source>
        <dbReference type="EMBL" id="OAD23527.1"/>
    </source>
</evidence>
<feature type="transmembrane region" description="Helical" evidence="1">
    <location>
        <begin position="31"/>
        <end position="51"/>
    </location>
</feature>
<organism evidence="2 3">
    <name type="scientific">Candidatus Thiomargarita nelsonii</name>
    <dbReference type="NCBI Taxonomy" id="1003181"/>
    <lineage>
        <taxon>Bacteria</taxon>
        <taxon>Pseudomonadati</taxon>
        <taxon>Pseudomonadota</taxon>
        <taxon>Gammaproteobacteria</taxon>
        <taxon>Thiotrichales</taxon>
        <taxon>Thiotrichaceae</taxon>
        <taxon>Thiomargarita</taxon>
    </lineage>
</organism>
<dbReference type="AlphaFoldDB" id="A0A176S6E3"/>
<accession>A0A176S6E3</accession>
<evidence type="ECO:0000256" key="1">
    <source>
        <dbReference type="SAM" id="Phobius"/>
    </source>
</evidence>
<keyword evidence="1" id="KW-0812">Transmembrane</keyword>